<organism evidence="4 5">
    <name type="scientific">Polynucleobacter aenigmaticus</name>
    <dbReference type="NCBI Taxonomy" id="1743164"/>
    <lineage>
        <taxon>Bacteria</taxon>
        <taxon>Pseudomonadati</taxon>
        <taxon>Pseudomonadota</taxon>
        <taxon>Betaproteobacteria</taxon>
        <taxon>Burkholderiales</taxon>
        <taxon>Burkholderiaceae</taxon>
        <taxon>Polynucleobacter</taxon>
    </lineage>
</organism>
<dbReference type="EMBL" id="NGUO01000006">
    <property type="protein sequence ID" value="OWS72053.1"/>
    <property type="molecule type" value="Genomic_DNA"/>
</dbReference>
<dbReference type="CDD" id="cd13399">
    <property type="entry name" value="Slt35-like"/>
    <property type="match status" value="1"/>
</dbReference>
<dbReference type="Pfam" id="PF13406">
    <property type="entry name" value="SLT_2"/>
    <property type="match status" value="1"/>
</dbReference>
<feature type="region of interest" description="Disordered" evidence="1">
    <location>
        <begin position="391"/>
        <end position="420"/>
    </location>
</feature>
<evidence type="ECO:0000256" key="1">
    <source>
        <dbReference type="SAM" id="MobiDB-lite"/>
    </source>
</evidence>
<dbReference type="InterPro" id="IPR023346">
    <property type="entry name" value="Lysozyme-like_dom_sf"/>
</dbReference>
<dbReference type="AlphaFoldDB" id="A0A254PZR1"/>
<dbReference type="GO" id="GO:0009253">
    <property type="term" value="P:peptidoglycan catabolic process"/>
    <property type="evidence" value="ECO:0007669"/>
    <property type="project" value="TreeGrafter"/>
</dbReference>
<feature type="compositionally biased region" description="Basic and acidic residues" evidence="1">
    <location>
        <begin position="394"/>
        <end position="405"/>
    </location>
</feature>
<dbReference type="SUPFAM" id="SSF53955">
    <property type="entry name" value="Lysozyme-like"/>
    <property type="match status" value="1"/>
</dbReference>
<dbReference type="PROSITE" id="PS51257">
    <property type="entry name" value="PROKAR_LIPOPROTEIN"/>
    <property type="match status" value="1"/>
</dbReference>
<name>A0A254PZR1_9BURK</name>
<keyword evidence="2" id="KW-0732">Signal</keyword>
<dbReference type="InterPro" id="IPR043426">
    <property type="entry name" value="MltB-like"/>
</dbReference>
<sequence length="420" mass="46018">MNFRVSCLTSTLLATLLLGACSSAPTQQSTPTQAIVNQSEETATEARFSQNLQQLLTQVAQTQGIPFSTLETGFVDARTIPSIRKLVLPPSGSFKKNWVAYRKRFIEPIRLKAGKAFWDQNQAFLSKVEQESGVPAEVIVAIIGIETIYGRQTGSFRVKDVLSTLAFSYPDTPNKASREQLFKDQLQELILLCWSEAGGTLPAKNSNQDLSSSRFNSCLNQNSSYAGAIGLPQFMPSSIRSFAIDGDGDGRIDLRQSPKDAISSVANFMRQHGWQPGMPIYFPVQEGAVGEARALADGEPQLKYTIQDLIGKGILTKDQGDLQAGGVELQSKALIVDLPYPDKDGSDQVRYVVGLNNFLTIVQYNRSYFYAQSVAEFAEALGYKNQSVVPAKVSTKEVKSTEPVKAKPKKAANKKKLKQT</sequence>
<dbReference type="Gene3D" id="1.10.530.10">
    <property type="match status" value="1"/>
</dbReference>
<dbReference type="RefSeq" id="WP_088527086.1">
    <property type="nucleotide sequence ID" value="NZ_NGUO01000006.1"/>
</dbReference>
<gene>
    <name evidence="4" type="ORF">CBI30_04255</name>
</gene>
<feature type="chain" id="PRO_5012716286" evidence="2">
    <location>
        <begin position="27"/>
        <end position="420"/>
    </location>
</feature>
<dbReference type="PANTHER" id="PTHR30163">
    <property type="entry name" value="MEMBRANE-BOUND LYTIC MUREIN TRANSGLYCOSYLASE B"/>
    <property type="match status" value="1"/>
</dbReference>
<evidence type="ECO:0000313" key="4">
    <source>
        <dbReference type="EMBL" id="OWS72053.1"/>
    </source>
</evidence>
<dbReference type="OrthoDB" id="9772911at2"/>
<evidence type="ECO:0000256" key="2">
    <source>
        <dbReference type="SAM" id="SignalP"/>
    </source>
</evidence>
<comment type="caution">
    <text evidence="4">The sequence shown here is derived from an EMBL/GenBank/DDBJ whole genome shotgun (WGS) entry which is preliminary data.</text>
</comment>
<dbReference type="InterPro" id="IPR031304">
    <property type="entry name" value="SLT_2"/>
</dbReference>
<evidence type="ECO:0000259" key="3">
    <source>
        <dbReference type="Pfam" id="PF13406"/>
    </source>
</evidence>
<dbReference type="Gene3D" id="1.10.8.350">
    <property type="entry name" value="Bacterial muramidase"/>
    <property type="match status" value="1"/>
</dbReference>
<reference evidence="4 5" key="1">
    <citation type="submission" date="2017-05" db="EMBL/GenBank/DDBJ databases">
        <title>Polynucleobacter sp. MWH-K35W1 isolated from the permanently anoxic monimolimnion of a meromictic lake.</title>
        <authorList>
            <person name="Hahn M.W."/>
        </authorList>
    </citation>
    <scope>NUCLEOTIDE SEQUENCE [LARGE SCALE GENOMIC DNA]</scope>
    <source>
        <strain evidence="4 5">MWH-K35W1</strain>
    </source>
</reference>
<feature type="signal peptide" evidence="2">
    <location>
        <begin position="1"/>
        <end position="26"/>
    </location>
</feature>
<proteinExistence type="predicted"/>
<evidence type="ECO:0000313" key="5">
    <source>
        <dbReference type="Proteomes" id="UP000198104"/>
    </source>
</evidence>
<dbReference type="Proteomes" id="UP000198104">
    <property type="component" value="Unassembled WGS sequence"/>
</dbReference>
<protein>
    <submittedName>
        <fullName evidence="4">Lytic murein transglycosylase</fullName>
    </submittedName>
</protein>
<keyword evidence="5" id="KW-1185">Reference proteome</keyword>
<dbReference type="PANTHER" id="PTHR30163:SF9">
    <property type="entry name" value="MEMBRANE-BOUND LYTIC MUREIN TRANSGLYCOSYLASE B"/>
    <property type="match status" value="1"/>
</dbReference>
<feature type="compositionally biased region" description="Basic residues" evidence="1">
    <location>
        <begin position="406"/>
        <end position="420"/>
    </location>
</feature>
<feature type="domain" description="Transglycosylase SLT" evidence="3">
    <location>
        <begin position="48"/>
        <end position="379"/>
    </location>
</feature>
<dbReference type="GO" id="GO:0008933">
    <property type="term" value="F:peptidoglycan lytic transglycosylase activity"/>
    <property type="evidence" value="ECO:0007669"/>
    <property type="project" value="TreeGrafter"/>
</dbReference>
<accession>A0A254PZR1</accession>